<dbReference type="EMBL" id="BGPR01122200">
    <property type="protein sequence ID" value="GBN23536.1"/>
    <property type="molecule type" value="Genomic_DNA"/>
</dbReference>
<organism evidence="1 2">
    <name type="scientific">Araneus ventricosus</name>
    <name type="common">Orbweaver spider</name>
    <name type="synonym">Epeira ventricosa</name>
    <dbReference type="NCBI Taxonomy" id="182803"/>
    <lineage>
        <taxon>Eukaryota</taxon>
        <taxon>Metazoa</taxon>
        <taxon>Ecdysozoa</taxon>
        <taxon>Arthropoda</taxon>
        <taxon>Chelicerata</taxon>
        <taxon>Arachnida</taxon>
        <taxon>Araneae</taxon>
        <taxon>Araneomorphae</taxon>
        <taxon>Entelegynae</taxon>
        <taxon>Araneoidea</taxon>
        <taxon>Araneidae</taxon>
        <taxon>Araneus</taxon>
    </lineage>
</organism>
<dbReference type="AlphaFoldDB" id="A0A4Y2MCW8"/>
<evidence type="ECO:0000313" key="2">
    <source>
        <dbReference type="Proteomes" id="UP000499080"/>
    </source>
</evidence>
<accession>A0A4Y2MCW8</accession>
<protein>
    <submittedName>
        <fullName evidence="1">Uncharacterized protein</fullName>
    </submittedName>
</protein>
<proteinExistence type="predicted"/>
<name>A0A4Y2MCW8_ARAVE</name>
<evidence type="ECO:0000313" key="1">
    <source>
        <dbReference type="EMBL" id="GBN23536.1"/>
    </source>
</evidence>
<sequence>MECDRYGISDRTATSFASAVLQDWNNWTGGIVHELDTKERLRMW</sequence>
<feature type="non-terminal residue" evidence="1">
    <location>
        <position position="1"/>
    </location>
</feature>
<gene>
    <name evidence="1" type="ORF">AVEN_190534_1</name>
</gene>
<dbReference type="Proteomes" id="UP000499080">
    <property type="component" value="Unassembled WGS sequence"/>
</dbReference>
<reference evidence="1 2" key="1">
    <citation type="journal article" date="2019" name="Sci. Rep.">
        <title>Orb-weaving spider Araneus ventricosus genome elucidates the spidroin gene catalogue.</title>
        <authorList>
            <person name="Kono N."/>
            <person name="Nakamura H."/>
            <person name="Ohtoshi R."/>
            <person name="Moran D.A.P."/>
            <person name="Shinohara A."/>
            <person name="Yoshida Y."/>
            <person name="Fujiwara M."/>
            <person name="Mori M."/>
            <person name="Tomita M."/>
            <person name="Arakawa K."/>
        </authorList>
    </citation>
    <scope>NUCLEOTIDE SEQUENCE [LARGE SCALE GENOMIC DNA]</scope>
</reference>
<keyword evidence="2" id="KW-1185">Reference proteome</keyword>
<comment type="caution">
    <text evidence="1">The sequence shown here is derived from an EMBL/GenBank/DDBJ whole genome shotgun (WGS) entry which is preliminary data.</text>
</comment>